<organism evidence="2 3">
    <name type="scientific">Streptomyces violaceusniger</name>
    <dbReference type="NCBI Taxonomy" id="68280"/>
    <lineage>
        <taxon>Bacteria</taxon>
        <taxon>Bacillati</taxon>
        <taxon>Actinomycetota</taxon>
        <taxon>Actinomycetes</taxon>
        <taxon>Kitasatosporales</taxon>
        <taxon>Streptomycetaceae</taxon>
        <taxon>Streptomyces</taxon>
        <taxon>Streptomyces violaceusniger group</taxon>
    </lineage>
</organism>
<dbReference type="EMBL" id="BJHW01000001">
    <property type="protein sequence ID" value="GDY51996.1"/>
    <property type="molecule type" value="Genomic_DNA"/>
</dbReference>
<accession>A0A4D4KYQ8</accession>
<proteinExistence type="predicted"/>
<evidence type="ECO:0000313" key="2">
    <source>
        <dbReference type="EMBL" id="GDY51996.1"/>
    </source>
</evidence>
<comment type="caution">
    <text evidence="2">The sequence shown here is derived from an EMBL/GenBank/DDBJ whole genome shotgun (WGS) entry which is preliminary data.</text>
</comment>
<reference evidence="2 3" key="1">
    <citation type="journal article" date="2020" name="Int. J. Syst. Evol. Microbiol.">
        <title>Reclassification of Streptomyces castelarensis and Streptomyces sporoclivatus as later heterotypic synonyms of Streptomyces antimycoticus.</title>
        <authorList>
            <person name="Komaki H."/>
            <person name="Tamura T."/>
        </authorList>
    </citation>
    <scope>NUCLEOTIDE SEQUENCE [LARGE SCALE GENOMIC DNA]</scope>
    <source>
        <strain evidence="2 3">NBRC 13459</strain>
    </source>
</reference>
<gene>
    <name evidence="2" type="ORF">SVIO_026190</name>
</gene>
<feature type="region of interest" description="Disordered" evidence="1">
    <location>
        <begin position="1"/>
        <end position="35"/>
    </location>
</feature>
<evidence type="ECO:0000313" key="3">
    <source>
        <dbReference type="Proteomes" id="UP000301309"/>
    </source>
</evidence>
<sequence>MADHGGAIRRGELTDQEEESLAPLIPRAATGQTRAEDRQVVNGMVYKNPYLDLLA</sequence>
<dbReference type="Proteomes" id="UP000301309">
    <property type="component" value="Unassembled WGS sequence"/>
</dbReference>
<dbReference type="AlphaFoldDB" id="A0A4D4KYQ8"/>
<keyword evidence="3" id="KW-1185">Reference proteome</keyword>
<evidence type="ECO:0000256" key="1">
    <source>
        <dbReference type="SAM" id="MobiDB-lite"/>
    </source>
</evidence>
<dbReference type="RefSeq" id="WP_137977089.1">
    <property type="nucleotide sequence ID" value="NZ_BAAASO010000029.1"/>
</dbReference>
<dbReference type="OrthoDB" id="4546548at2"/>
<name>A0A4D4KYQ8_STRVO</name>
<protein>
    <submittedName>
        <fullName evidence="2">Uncharacterized protein</fullName>
    </submittedName>
</protein>